<feature type="binding site" evidence="6">
    <location>
        <position position="325"/>
    </location>
    <ligand>
        <name>Mn(2+)</name>
        <dbReference type="ChEBI" id="CHEBI:29035"/>
        <label>1</label>
    </ligand>
</feature>
<feature type="binding site" evidence="6">
    <location>
        <position position="336"/>
    </location>
    <ligand>
        <name>Mn(2+)</name>
        <dbReference type="ChEBI" id="CHEBI:29035"/>
        <label>2</label>
    </ligand>
</feature>
<evidence type="ECO:0000313" key="9">
    <source>
        <dbReference type="EMBL" id="EHI56148.1"/>
    </source>
</evidence>
<evidence type="ECO:0000256" key="5">
    <source>
        <dbReference type="ARBA" id="ARBA00023235"/>
    </source>
</evidence>
<dbReference type="GO" id="GO:0006015">
    <property type="term" value="P:5-phosphoribose 1-diphosphate biosynthetic process"/>
    <property type="evidence" value="ECO:0007669"/>
    <property type="project" value="UniProtKB-UniPathway"/>
</dbReference>
<dbReference type="STRING" id="679200.HMPREF9333_00678"/>
<comment type="catalytic activity">
    <reaction evidence="6">
        <text>alpha-D-ribose 1-phosphate = D-ribose 5-phosphate</text>
        <dbReference type="Rhea" id="RHEA:18793"/>
        <dbReference type="ChEBI" id="CHEBI:57720"/>
        <dbReference type="ChEBI" id="CHEBI:78346"/>
        <dbReference type="EC" id="5.4.2.7"/>
    </reaction>
</comment>
<dbReference type="CDD" id="cd16009">
    <property type="entry name" value="PPM"/>
    <property type="match status" value="1"/>
</dbReference>
<keyword evidence="5 6" id="KW-0413">Isomerase</keyword>
<dbReference type="EC" id="5.4.2.7" evidence="6 7"/>
<evidence type="ECO:0000313" key="10">
    <source>
        <dbReference type="Proteomes" id="UP000003011"/>
    </source>
</evidence>
<feature type="binding site" evidence="6">
    <location>
        <position position="288"/>
    </location>
    <ligand>
        <name>Mn(2+)</name>
        <dbReference type="ChEBI" id="CHEBI:29035"/>
        <label>2</label>
    </ligand>
</feature>
<protein>
    <recommendedName>
        <fullName evidence="6 7">Phosphopentomutase</fullName>
        <ecNumber evidence="6 7">5.4.2.7</ecNumber>
    </recommendedName>
    <alternativeName>
        <fullName evidence="6">Phosphodeoxyribomutase</fullName>
    </alternativeName>
</protein>
<dbReference type="OrthoDB" id="9769930at2"/>
<dbReference type="Gene3D" id="3.30.70.1250">
    <property type="entry name" value="Phosphopentomutase"/>
    <property type="match status" value="1"/>
</dbReference>
<sequence>MAVKRIFFIVLDSFGIGYAPDADKFGDFGSNTLKSIMTSNEFETPNMKKIGFFNIDGIDFAEGVLEPSGAFGRMQEASNGKDTTTGHWEIAGIVSPEPMPTYPDGFPDEVIDVLCRQTGRGYLCNKPYSGTEVINDYGQEHMETGKLIIYTSADSVFQIAAHEDIVPVETLYKYCEIARDILKGRHAVGRVIARPFTGSEGNFTRTANRHDFSLTPPKPTMLDALSEAGFDTLGVGKIYDIFAGKGVSYSVRTKDNDDGMKKTLELAGRDFNGICFVNLVDCDMIYGHRRDIDGYARSISAFDRWLGDFLNIIKEDDIVMISADHGCDPGFKGTDHTREYVLFLACGGMVKPGVNLGTHKTFSDMAATVLDIFGVKNITDGTSFKDCIIG</sequence>
<dbReference type="InterPro" id="IPR006124">
    <property type="entry name" value="Metalloenzyme"/>
</dbReference>
<dbReference type="GO" id="GO:0043094">
    <property type="term" value="P:metabolic compound salvage"/>
    <property type="evidence" value="ECO:0007669"/>
    <property type="project" value="UniProtKB-UniRule"/>
</dbReference>
<comment type="catalytic activity">
    <reaction evidence="6">
        <text>2-deoxy-alpha-D-ribose 1-phosphate = 2-deoxy-D-ribose 5-phosphate</text>
        <dbReference type="Rhea" id="RHEA:27658"/>
        <dbReference type="ChEBI" id="CHEBI:57259"/>
        <dbReference type="ChEBI" id="CHEBI:62877"/>
        <dbReference type="EC" id="5.4.2.7"/>
    </reaction>
</comment>
<dbReference type="InterPro" id="IPR010045">
    <property type="entry name" value="DeoB"/>
</dbReference>
<dbReference type="UniPathway" id="UPA00087">
    <property type="reaction ID" value="UER00173"/>
</dbReference>
<proteinExistence type="inferred from homology"/>
<comment type="similarity">
    <text evidence="1 6">Belongs to the phosphopentomutase family.</text>
</comment>
<name>G5GGI8_9FIRM</name>
<comment type="cofactor">
    <cofactor evidence="6">
        <name>Mn(2+)</name>
        <dbReference type="ChEBI" id="CHEBI:29035"/>
    </cofactor>
    <text evidence="6">Binds 2 manganese ions.</text>
</comment>
<reference evidence="9 10" key="1">
    <citation type="submission" date="2011-08" db="EMBL/GenBank/DDBJ databases">
        <title>The Genome Sequence of Johnsonella ignava ATCC 51276.</title>
        <authorList>
            <consortium name="The Broad Institute Genome Sequencing Platform"/>
            <person name="Earl A."/>
            <person name="Ward D."/>
            <person name="Feldgarden M."/>
            <person name="Gevers D."/>
            <person name="Izard J."/>
            <person name="Blanton J.M."/>
            <person name="Baranova O.V."/>
            <person name="Dewhirst F.E."/>
            <person name="Young S.K."/>
            <person name="Zeng Q."/>
            <person name="Gargeya S."/>
            <person name="Fitzgerald M."/>
            <person name="Haas B."/>
            <person name="Abouelleil A."/>
            <person name="Alvarado L."/>
            <person name="Arachchi H.M."/>
            <person name="Berlin A."/>
            <person name="Brown A."/>
            <person name="Chapman S.B."/>
            <person name="Chen Z."/>
            <person name="Dunbar C."/>
            <person name="Freedman E."/>
            <person name="Gearin G."/>
            <person name="Gellesch M."/>
            <person name="Goldberg J."/>
            <person name="Griggs A."/>
            <person name="Gujja S."/>
            <person name="Heiman D."/>
            <person name="Howarth C."/>
            <person name="Larson L."/>
            <person name="Lui A."/>
            <person name="MacDonald P.J.P."/>
            <person name="Montmayeur A."/>
            <person name="Murphy C."/>
            <person name="Neiman D."/>
            <person name="Pearson M."/>
            <person name="Priest M."/>
            <person name="Roberts A."/>
            <person name="Saif S."/>
            <person name="Shea T."/>
            <person name="Shenoy N."/>
            <person name="Sisk P."/>
            <person name="Stolte C."/>
            <person name="Sykes S."/>
            <person name="Wortman J."/>
            <person name="Nusbaum C."/>
            <person name="Birren B."/>
        </authorList>
    </citation>
    <scope>NUCLEOTIDE SEQUENCE [LARGE SCALE GENOMIC DNA]</scope>
    <source>
        <strain evidence="9 10">ATCC 51276</strain>
    </source>
</reference>
<dbReference type="NCBIfam" id="TIGR01696">
    <property type="entry name" value="deoB"/>
    <property type="match status" value="1"/>
</dbReference>
<dbReference type="FunFam" id="3.30.70.1250:FF:000001">
    <property type="entry name" value="Phosphopentomutase"/>
    <property type="match status" value="1"/>
</dbReference>
<organism evidence="9 10">
    <name type="scientific">Johnsonella ignava ATCC 51276</name>
    <dbReference type="NCBI Taxonomy" id="679200"/>
    <lineage>
        <taxon>Bacteria</taxon>
        <taxon>Bacillati</taxon>
        <taxon>Bacillota</taxon>
        <taxon>Clostridia</taxon>
        <taxon>Lachnospirales</taxon>
        <taxon>Lachnospiraceae</taxon>
        <taxon>Johnsonella</taxon>
    </lineage>
</organism>
<feature type="binding site" evidence="6">
    <location>
        <position position="283"/>
    </location>
    <ligand>
        <name>Mn(2+)</name>
        <dbReference type="ChEBI" id="CHEBI:29035"/>
        <label>2</label>
    </ligand>
</feature>
<evidence type="ECO:0000256" key="4">
    <source>
        <dbReference type="ARBA" id="ARBA00023211"/>
    </source>
</evidence>
<dbReference type="GO" id="GO:0006018">
    <property type="term" value="P:2-deoxyribose 1-phosphate catabolic process"/>
    <property type="evidence" value="ECO:0007669"/>
    <property type="project" value="UniProtKB-UniRule"/>
</dbReference>
<dbReference type="NCBIfam" id="NF003766">
    <property type="entry name" value="PRK05362.1"/>
    <property type="match status" value="1"/>
</dbReference>
<dbReference type="GO" id="GO:0009117">
    <property type="term" value="P:nucleotide metabolic process"/>
    <property type="evidence" value="ECO:0007669"/>
    <property type="project" value="UniProtKB-UniRule"/>
</dbReference>
<dbReference type="PATRIC" id="fig|679200.3.peg.714"/>
<comment type="subcellular location">
    <subcellularLocation>
        <location evidence="6">Cytoplasm</location>
    </subcellularLocation>
</comment>
<dbReference type="Gene3D" id="3.40.720.10">
    <property type="entry name" value="Alkaline Phosphatase, subunit A"/>
    <property type="match status" value="1"/>
</dbReference>
<evidence type="ECO:0000256" key="1">
    <source>
        <dbReference type="ARBA" id="ARBA00010373"/>
    </source>
</evidence>
<dbReference type="eggNOG" id="COG1015">
    <property type="taxonomic scope" value="Bacteria"/>
</dbReference>
<evidence type="ECO:0000256" key="7">
    <source>
        <dbReference type="NCBIfam" id="TIGR01696"/>
    </source>
</evidence>
<dbReference type="RefSeq" id="WP_005539838.1">
    <property type="nucleotide sequence ID" value="NZ_JH378830.1"/>
</dbReference>
<dbReference type="PIRSF" id="PIRSF001491">
    <property type="entry name" value="Ppentomutase"/>
    <property type="match status" value="1"/>
</dbReference>
<dbReference type="SUPFAM" id="SSF143856">
    <property type="entry name" value="DeoB insert domain-like"/>
    <property type="match status" value="1"/>
</dbReference>
<feature type="domain" description="Metalloenzyme" evidence="8">
    <location>
        <begin position="4"/>
        <end position="376"/>
    </location>
</feature>
<dbReference type="PANTHER" id="PTHR21110:SF0">
    <property type="entry name" value="PHOSPHOPENTOMUTASE"/>
    <property type="match status" value="1"/>
</dbReference>
<dbReference type="Pfam" id="PF01676">
    <property type="entry name" value="Metalloenzyme"/>
    <property type="match status" value="1"/>
</dbReference>
<dbReference type="GO" id="GO:0005829">
    <property type="term" value="C:cytosol"/>
    <property type="evidence" value="ECO:0007669"/>
    <property type="project" value="TreeGrafter"/>
</dbReference>
<comment type="function">
    <text evidence="6">Isomerase that catalyzes the conversion of deoxy-ribose 1-phosphate (dRib-1-P) and ribose 1-phosphate (Rib-1-P) to deoxy-ribose 5-phosphate (dRib-5-P) and ribose 5-phosphate (Rib-5-P), respectively.</text>
</comment>
<dbReference type="AlphaFoldDB" id="G5GGI8"/>
<dbReference type="PANTHER" id="PTHR21110">
    <property type="entry name" value="PHOSPHOPENTOMUTASE"/>
    <property type="match status" value="1"/>
</dbReference>
<keyword evidence="3 6" id="KW-0479">Metal-binding</keyword>
<dbReference type="HAMAP" id="MF_00740">
    <property type="entry name" value="Phosphopentomut"/>
    <property type="match status" value="1"/>
</dbReference>
<dbReference type="GO" id="GO:0030145">
    <property type="term" value="F:manganese ion binding"/>
    <property type="evidence" value="ECO:0007669"/>
    <property type="project" value="UniProtKB-UniRule"/>
</dbReference>
<evidence type="ECO:0000256" key="6">
    <source>
        <dbReference type="HAMAP-Rule" id="MF_00740"/>
    </source>
</evidence>
<feature type="binding site" evidence="6">
    <location>
        <position position="324"/>
    </location>
    <ligand>
        <name>Mn(2+)</name>
        <dbReference type="ChEBI" id="CHEBI:29035"/>
        <label>1</label>
    </ligand>
</feature>
<evidence type="ECO:0000259" key="8">
    <source>
        <dbReference type="Pfam" id="PF01676"/>
    </source>
</evidence>
<dbReference type="InterPro" id="IPR017850">
    <property type="entry name" value="Alkaline_phosphatase_core_sf"/>
</dbReference>
<dbReference type="InterPro" id="IPR024052">
    <property type="entry name" value="Phosphopentomutase_DeoB_cap_sf"/>
</dbReference>
<comment type="pathway">
    <text evidence="6">Carbohydrate degradation; 2-deoxy-D-ribose 1-phosphate degradation; D-glyceraldehyde 3-phosphate and acetaldehyde from 2-deoxy-alpha-D-ribose 1-phosphate: step 1/2.</text>
</comment>
<evidence type="ECO:0000256" key="3">
    <source>
        <dbReference type="ARBA" id="ARBA00022723"/>
    </source>
</evidence>
<dbReference type="SUPFAM" id="SSF53649">
    <property type="entry name" value="Alkaline phosphatase-like"/>
    <property type="match status" value="1"/>
</dbReference>
<keyword evidence="10" id="KW-1185">Reference proteome</keyword>
<feature type="binding site" evidence="6">
    <location>
        <position position="12"/>
    </location>
    <ligand>
        <name>Mn(2+)</name>
        <dbReference type="ChEBI" id="CHEBI:29035"/>
        <label>1</label>
    </ligand>
</feature>
<keyword evidence="4 6" id="KW-0464">Manganese</keyword>
<keyword evidence="2 6" id="KW-0963">Cytoplasm</keyword>
<gene>
    <name evidence="6" type="primary">deoB</name>
    <name evidence="9" type="ORF">HMPREF9333_00678</name>
</gene>
<dbReference type="HOGENOM" id="CLU_053861_0_0_9"/>
<accession>G5GGI8</accession>
<comment type="caution">
    <text evidence="9">The sequence shown here is derived from an EMBL/GenBank/DDBJ whole genome shotgun (WGS) entry which is preliminary data.</text>
</comment>
<dbReference type="GO" id="GO:0008973">
    <property type="term" value="F:phosphopentomutase activity"/>
    <property type="evidence" value="ECO:0007669"/>
    <property type="project" value="UniProtKB-UniRule"/>
</dbReference>
<dbReference type="Proteomes" id="UP000003011">
    <property type="component" value="Unassembled WGS sequence"/>
</dbReference>
<dbReference type="EMBL" id="ACZL01000012">
    <property type="protein sequence ID" value="EHI56148.1"/>
    <property type="molecule type" value="Genomic_DNA"/>
</dbReference>
<dbReference type="GO" id="GO:0000287">
    <property type="term" value="F:magnesium ion binding"/>
    <property type="evidence" value="ECO:0007669"/>
    <property type="project" value="UniProtKB-UniRule"/>
</dbReference>
<evidence type="ECO:0000256" key="2">
    <source>
        <dbReference type="ARBA" id="ARBA00022490"/>
    </source>
</evidence>